<keyword evidence="1" id="KW-0472">Membrane</keyword>
<organism evidence="2 3">
    <name type="scientific">Acinetobacter piscicola</name>
    <dbReference type="NCBI Taxonomy" id="2006115"/>
    <lineage>
        <taxon>Bacteria</taxon>
        <taxon>Pseudomonadati</taxon>
        <taxon>Pseudomonadota</taxon>
        <taxon>Gammaproteobacteria</taxon>
        <taxon>Moraxellales</taxon>
        <taxon>Moraxellaceae</taxon>
        <taxon>Acinetobacter</taxon>
    </lineage>
</organism>
<evidence type="ECO:0000313" key="2">
    <source>
        <dbReference type="EMBL" id="QOW44932.1"/>
    </source>
</evidence>
<keyword evidence="1" id="KW-1133">Transmembrane helix</keyword>
<accession>A0A7S7AGA3</accession>
<keyword evidence="3" id="KW-1185">Reference proteome</keyword>
<dbReference type="PROSITE" id="PS51257">
    <property type="entry name" value="PROKAR_LIPOPROTEIN"/>
    <property type="match status" value="1"/>
</dbReference>
<dbReference type="EMBL" id="CP048659">
    <property type="protein sequence ID" value="QOW44932.1"/>
    <property type="molecule type" value="Genomic_DNA"/>
</dbReference>
<feature type="transmembrane region" description="Helical" evidence="1">
    <location>
        <begin position="6"/>
        <end position="24"/>
    </location>
</feature>
<dbReference type="RefSeq" id="WP_180046439.1">
    <property type="nucleotide sequence ID" value="NZ_CP048659.1"/>
</dbReference>
<gene>
    <name evidence="2" type="ORF">G0028_02900</name>
</gene>
<proteinExistence type="predicted"/>
<evidence type="ECO:0000256" key="1">
    <source>
        <dbReference type="SAM" id="Phobius"/>
    </source>
</evidence>
<dbReference type="AlphaFoldDB" id="A0A7S7AGA3"/>
<keyword evidence="1" id="KW-0812">Transmembrane</keyword>
<protein>
    <submittedName>
        <fullName evidence="2">Uncharacterized protein</fullName>
    </submittedName>
</protein>
<name>A0A7S7AGA3_9GAMM</name>
<dbReference type="Proteomes" id="UP000593966">
    <property type="component" value="Chromosome"/>
</dbReference>
<reference evidence="2 3" key="1">
    <citation type="submission" date="2020-02" db="EMBL/GenBank/DDBJ databases">
        <title>Tigecycline-resistant Acinetobacter species from pigs and migratory birds.</title>
        <authorList>
            <person name="Chen C."/>
            <person name="Sun J."/>
            <person name="Liao X.-P."/>
            <person name="Liu Y.-H."/>
        </authorList>
    </citation>
    <scope>NUCLEOTIDE SEQUENCE [LARGE SCALE GENOMIC DNA]</scope>
    <source>
        <strain evidence="2 3">YH12207_T</strain>
    </source>
</reference>
<evidence type="ECO:0000313" key="3">
    <source>
        <dbReference type="Proteomes" id="UP000593966"/>
    </source>
</evidence>
<sequence>MMKTKIILMSVLLLACTGLIVYFFTPTKTIYLHPEAIGTLYDQHTGRPLAYKTGDIGYYMAADHRFEKTLSAQGAFQLPAFEIHYKFFRPNMRKLEGPLQIYIAFEGYEGKIYDYSEVYWQQVPDEKNSPHIFNKINVGKIYLNPKK</sequence>